<evidence type="ECO:0000313" key="2">
    <source>
        <dbReference type="EMBL" id="QDU26889.1"/>
    </source>
</evidence>
<dbReference type="InterPro" id="IPR006553">
    <property type="entry name" value="Leu-rich_rpt_Cys-con_subtyp"/>
</dbReference>
<sequence>MLKYSLALAFAISSVQPLMSSLRAEEPTAQKQRPAATKVQFGVNSAAITSPEMREAVNRFHECGVIEGRRGSLTFFRWTTAEPQRLAHLGLWGPKAGNDSLLLAATTLPDLENVSIYETNINDDGLQGLVKLTKLKSLAITPIVRYEKAGFGPPQWSYPFMEQRSERPRVTGKSLEQLAQIKTIESLNLLDAQLSSNDLKALTAWPKLSNLALPNVIDAETVKHLQACPRLNSLTLGYREIAAAELERLSAWKSLRKLHVIHAKLSEEAIAALSKLATVEELHLEDCGLTDDRLASFQPAAKLTYLGLERNEINGPGLSHLDRLKLKELGLEFNNISDKTLSHLLHLTTLETLGLSYCCEVTDAGIQSGKLQEMKQLKELRLRGMKLVTDASLSDLVKFNHLQHINVRETKISPEGVAKMKVAMPKTDVFK</sequence>
<dbReference type="AlphaFoldDB" id="A0A517Y9I3"/>
<dbReference type="InterPro" id="IPR032675">
    <property type="entry name" value="LRR_dom_sf"/>
</dbReference>
<dbReference type="GO" id="GO:0019005">
    <property type="term" value="C:SCF ubiquitin ligase complex"/>
    <property type="evidence" value="ECO:0007669"/>
    <property type="project" value="TreeGrafter"/>
</dbReference>
<dbReference type="Pfam" id="PF25372">
    <property type="entry name" value="DUF7885"/>
    <property type="match status" value="1"/>
</dbReference>
<organism evidence="2 3">
    <name type="scientific">Anatilimnocola aggregata</name>
    <dbReference type="NCBI Taxonomy" id="2528021"/>
    <lineage>
        <taxon>Bacteria</taxon>
        <taxon>Pseudomonadati</taxon>
        <taxon>Planctomycetota</taxon>
        <taxon>Planctomycetia</taxon>
        <taxon>Pirellulales</taxon>
        <taxon>Pirellulaceae</taxon>
        <taxon>Anatilimnocola</taxon>
    </lineage>
</organism>
<proteinExistence type="predicted"/>
<dbReference type="Proteomes" id="UP000315017">
    <property type="component" value="Chromosome"/>
</dbReference>
<dbReference type="SMART" id="SM00367">
    <property type="entry name" value="LRR_CC"/>
    <property type="match status" value="4"/>
</dbReference>
<dbReference type="KEGG" id="aagg:ETAA8_19730"/>
<dbReference type="Gene3D" id="3.80.10.10">
    <property type="entry name" value="Ribonuclease Inhibitor"/>
    <property type="match status" value="2"/>
</dbReference>
<evidence type="ECO:0000259" key="1">
    <source>
        <dbReference type="Pfam" id="PF25372"/>
    </source>
</evidence>
<dbReference type="RefSeq" id="WP_202921706.1">
    <property type="nucleotide sequence ID" value="NZ_CP036274.1"/>
</dbReference>
<keyword evidence="3" id="KW-1185">Reference proteome</keyword>
<dbReference type="EMBL" id="CP036274">
    <property type="protein sequence ID" value="QDU26889.1"/>
    <property type="molecule type" value="Genomic_DNA"/>
</dbReference>
<dbReference type="PANTHER" id="PTHR13318:SF95">
    <property type="entry name" value="F-BOX PROTEIN YLR352W"/>
    <property type="match status" value="1"/>
</dbReference>
<name>A0A517Y9I3_9BACT</name>
<gene>
    <name evidence="2" type="ORF">ETAA8_19730</name>
</gene>
<dbReference type="SUPFAM" id="SSF52047">
    <property type="entry name" value="RNI-like"/>
    <property type="match status" value="1"/>
</dbReference>
<accession>A0A517Y9I3</accession>
<dbReference type="GO" id="GO:0031146">
    <property type="term" value="P:SCF-dependent proteasomal ubiquitin-dependent protein catabolic process"/>
    <property type="evidence" value="ECO:0007669"/>
    <property type="project" value="TreeGrafter"/>
</dbReference>
<reference evidence="2 3" key="1">
    <citation type="submission" date="2019-02" db="EMBL/GenBank/DDBJ databases">
        <title>Deep-cultivation of Planctomycetes and their phenomic and genomic characterization uncovers novel biology.</title>
        <authorList>
            <person name="Wiegand S."/>
            <person name="Jogler M."/>
            <person name="Boedeker C."/>
            <person name="Pinto D."/>
            <person name="Vollmers J."/>
            <person name="Rivas-Marin E."/>
            <person name="Kohn T."/>
            <person name="Peeters S.H."/>
            <person name="Heuer A."/>
            <person name="Rast P."/>
            <person name="Oberbeckmann S."/>
            <person name="Bunk B."/>
            <person name="Jeske O."/>
            <person name="Meyerdierks A."/>
            <person name="Storesund J.E."/>
            <person name="Kallscheuer N."/>
            <person name="Luecker S."/>
            <person name="Lage O.M."/>
            <person name="Pohl T."/>
            <person name="Merkel B.J."/>
            <person name="Hornburger P."/>
            <person name="Mueller R.-W."/>
            <person name="Bruemmer F."/>
            <person name="Labrenz M."/>
            <person name="Spormann A.M."/>
            <person name="Op den Camp H."/>
            <person name="Overmann J."/>
            <person name="Amann R."/>
            <person name="Jetten M.S.M."/>
            <person name="Mascher T."/>
            <person name="Medema M.H."/>
            <person name="Devos D.P."/>
            <person name="Kaster A.-K."/>
            <person name="Ovreas L."/>
            <person name="Rohde M."/>
            <person name="Galperin M.Y."/>
            <person name="Jogler C."/>
        </authorList>
    </citation>
    <scope>NUCLEOTIDE SEQUENCE [LARGE SCALE GENOMIC DNA]</scope>
    <source>
        <strain evidence="2 3">ETA_A8</strain>
    </source>
</reference>
<protein>
    <submittedName>
        <fullName evidence="2">Leucine Rich repeats (2 copies)</fullName>
    </submittedName>
</protein>
<evidence type="ECO:0000313" key="3">
    <source>
        <dbReference type="Proteomes" id="UP000315017"/>
    </source>
</evidence>
<dbReference type="PANTHER" id="PTHR13318">
    <property type="entry name" value="PARTNER OF PAIRED, ISOFORM B-RELATED"/>
    <property type="match status" value="1"/>
</dbReference>
<feature type="domain" description="F-box/LRR-repeat protein 15-like leucin rich repeat" evidence="1">
    <location>
        <begin position="217"/>
        <end position="403"/>
    </location>
</feature>
<dbReference type="InterPro" id="IPR057207">
    <property type="entry name" value="FBXL15_LRR"/>
</dbReference>